<dbReference type="SUPFAM" id="SSF53623">
    <property type="entry name" value="MurD-like peptide ligases, catalytic domain"/>
    <property type="match status" value="1"/>
</dbReference>
<protein>
    <submittedName>
        <fullName evidence="7">UDP-N-acetylmuramoyl-tripeptide--D-alanyl-D-alanine ligase</fullName>
    </submittedName>
</protein>
<dbReference type="KEGG" id="mgod:E7746_04540"/>
<keyword evidence="8" id="KW-1185">Reference proteome</keyword>
<evidence type="ECO:0000256" key="2">
    <source>
        <dbReference type="ARBA" id="ARBA00022741"/>
    </source>
</evidence>
<keyword evidence="4" id="KW-0812">Transmembrane</keyword>
<proteinExistence type="predicted"/>
<evidence type="ECO:0000259" key="6">
    <source>
        <dbReference type="Pfam" id="PF08245"/>
    </source>
</evidence>
<dbReference type="Pfam" id="PF02875">
    <property type="entry name" value="Mur_ligase_C"/>
    <property type="match status" value="1"/>
</dbReference>
<feature type="domain" description="Mur ligase central" evidence="6">
    <location>
        <begin position="186"/>
        <end position="374"/>
    </location>
</feature>
<dbReference type="PANTHER" id="PTHR43024:SF1">
    <property type="entry name" value="UDP-N-ACETYLMURAMOYL-TRIPEPTIDE--D-ALANYL-D-ALANINE LIGASE"/>
    <property type="match status" value="1"/>
</dbReference>
<accession>A0A4P7VNB2</accession>
<evidence type="ECO:0000259" key="5">
    <source>
        <dbReference type="Pfam" id="PF02875"/>
    </source>
</evidence>
<evidence type="ECO:0000313" key="7">
    <source>
        <dbReference type="EMBL" id="QCD35205.1"/>
    </source>
</evidence>
<reference evidence="7 8" key="1">
    <citation type="submission" date="2019-02" db="EMBL/GenBank/DDBJ databases">
        <title>Isolation and identification of novel species under the genus Muribaculum.</title>
        <authorList>
            <person name="Miyake S."/>
            <person name="Ding Y."/>
            <person name="Low A."/>
            <person name="Soh M."/>
            <person name="Seedorf H."/>
        </authorList>
    </citation>
    <scope>NUCLEOTIDE SEQUENCE [LARGE SCALE GENOMIC DNA]</scope>
    <source>
        <strain evidence="7 8">TLL-A4</strain>
    </source>
</reference>
<dbReference type="SUPFAM" id="SSF53244">
    <property type="entry name" value="MurD-like peptide ligases, peptide-binding domain"/>
    <property type="match status" value="1"/>
</dbReference>
<feature type="domain" description="Mur ligase C-terminal" evidence="5">
    <location>
        <begin position="396"/>
        <end position="517"/>
    </location>
</feature>
<dbReference type="InterPro" id="IPR036615">
    <property type="entry name" value="Mur_ligase_C_dom_sf"/>
</dbReference>
<feature type="transmembrane region" description="Helical" evidence="4">
    <location>
        <begin position="109"/>
        <end position="128"/>
    </location>
</feature>
<dbReference type="Proteomes" id="UP000297031">
    <property type="component" value="Chromosome"/>
</dbReference>
<organism evidence="7 8">
    <name type="scientific">Muribaculum gordoncarteri</name>
    <dbReference type="NCBI Taxonomy" id="2530390"/>
    <lineage>
        <taxon>Bacteria</taxon>
        <taxon>Pseudomonadati</taxon>
        <taxon>Bacteroidota</taxon>
        <taxon>Bacteroidia</taxon>
        <taxon>Bacteroidales</taxon>
        <taxon>Muribaculaceae</taxon>
        <taxon>Muribaculum</taxon>
    </lineage>
</organism>
<evidence type="ECO:0000256" key="3">
    <source>
        <dbReference type="ARBA" id="ARBA00022840"/>
    </source>
</evidence>
<keyword evidence="3" id="KW-0067">ATP-binding</keyword>
<dbReference type="Pfam" id="PF08245">
    <property type="entry name" value="Mur_ligase_M"/>
    <property type="match status" value="1"/>
</dbReference>
<dbReference type="AlphaFoldDB" id="A0A4P7VNB2"/>
<gene>
    <name evidence="7" type="ORF">E7746_04540</name>
</gene>
<dbReference type="InterPro" id="IPR004101">
    <property type="entry name" value="Mur_ligase_C"/>
</dbReference>
<dbReference type="InterPro" id="IPR051046">
    <property type="entry name" value="MurCDEF_CellWall_CoF430Synth"/>
</dbReference>
<feature type="transmembrane region" description="Helical" evidence="4">
    <location>
        <begin position="71"/>
        <end position="89"/>
    </location>
</feature>
<dbReference type="GO" id="GO:0005524">
    <property type="term" value="F:ATP binding"/>
    <property type="evidence" value="ECO:0007669"/>
    <property type="project" value="UniProtKB-KW"/>
</dbReference>
<dbReference type="EMBL" id="CP039393">
    <property type="protein sequence ID" value="QCD35205.1"/>
    <property type="molecule type" value="Genomic_DNA"/>
</dbReference>
<sequence>MIDFSIIFVITLLVAGVVNLFYEFKRDLMMYQQNSYRNERYMRWLSTSGDTTSLVRLLTYIAIMVMLVPQLSYMFCCCVALIPLCINVGKLIVARYKKPLVWTNRVKRIFAVASLLSVGICVAAWFIWKSWYVVDVALLVIFAMSHVIIMLSGILLKPVEASINRKYYNEAASILRSMPDLTVIGVTGSYGKTSTKHYLNRILSEKYDVLMTPGSYNTTMGVIRTVREMMKPYNEIFICEMGAKNIGDIKEICDLVHPSIGIVTAVGEQHLESFKTIENVQRTKFELVDSLPENGLAVINDDFPFAASRKVDNVKALRYAVRAVDNADYRVTSVVYDETGTSFSMQGPEGEFSFHTRLVGECNISNLMGAVIVALYLKVPVDKIQYAISKIEQVEHRLNLKRTPGGITIIDDAFNSNPTGSKMALDVLAGMTKGKRIVITPGMIELGDKQHEYNAELGRHIAASTDVAIIVGEYNRDAILEGLKSADMPEEKVKVVDSFKEAQIVLGSIVKPGDTVLYENDLPDTFK</sequence>
<feature type="transmembrane region" description="Helical" evidence="4">
    <location>
        <begin position="44"/>
        <end position="65"/>
    </location>
</feature>
<dbReference type="Gene3D" id="3.90.190.20">
    <property type="entry name" value="Mur ligase, C-terminal domain"/>
    <property type="match status" value="1"/>
</dbReference>
<dbReference type="PANTHER" id="PTHR43024">
    <property type="entry name" value="UDP-N-ACETYLMURAMOYL-TRIPEPTIDE--D-ALANYL-D-ALANINE LIGASE"/>
    <property type="match status" value="1"/>
</dbReference>
<dbReference type="OrthoDB" id="9801978at2"/>
<feature type="transmembrane region" description="Helical" evidence="4">
    <location>
        <begin position="134"/>
        <end position="156"/>
    </location>
</feature>
<name>A0A4P7VNB2_9BACT</name>
<evidence type="ECO:0000313" key="8">
    <source>
        <dbReference type="Proteomes" id="UP000297031"/>
    </source>
</evidence>
<keyword evidence="2" id="KW-0547">Nucleotide-binding</keyword>
<feature type="transmembrane region" description="Helical" evidence="4">
    <location>
        <begin position="6"/>
        <end position="24"/>
    </location>
</feature>
<dbReference type="RefSeq" id="WP_136409990.1">
    <property type="nucleotide sequence ID" value="NZ_CP039393.1"/>
</dbReference>
<keyword evidence="4" id="KW-1133">Transmembrane helix</keyword>
<evidence type="ECO:0000256" key="1">
    <source>
        <dbReference type="ARBA" id="ARBA00022598"/>
    </source>
</evidence>
<evidence type="ECO:0000256" key="4">
    <source>
        <dbReference type="SAM" id="Phobius"/>
    </source>
</evidence>
<dbReference type="Gene3D" id="3.40.1190.10">
    <property type="entry name" value="Mur-like, catalytic domain"/>
    <property type="match status" value="1"/>
</dbReference>
<dbReference type="InterPro" id="IPR036565">
    <property type="entry name" value="Mur-like_cat_sf"/>
</dbReference>
<keyword evidence="1 7" id="KW-0436">Ligase</keyword>
<dbReference type="InterPro" id="IPR013221">
    <property type="entry name" value="Mur_ligase_cen"/>
</dbReference>
<keyword evidence="4" id="KW-0472">Membrane</keyword>
<dbReference type="GO" id="GO:0016881">
    <property type="term" value="F:acid-amino acid ligase activity"/>
    <property type="evidence" value="ECO:0007669"/>
    <property type="project" value="InterPro"/>
</dbReference>